<dbReference type="SUPFAM" id="SSF49764">
    <property type="entry name" value="HSP20-like chaperones"/>
    <property type="match status" value="1"/>
</dbReference>
<gene>
    <name evidence="6" type="ordered locus">ASAC_0239</name>
</gene>
<evidence type="ECO:0000256" key="2">
    <source>
        <dbReference type="RuleBase" id="RU003616"/>
    </source>
</evidence>
<dbReference type="STRING" id="666510.ASAC_0239"/>
<keyword evidence="3" id="KW-0175">Coiled coil</keyword>
<dbReference type="InterPro" id="IPR002068">
    <property type="entry name" value="A-crystallin/Hsp20_dom"/>
</dbReference>
<dbReference type="GeneID" id="9498459"/>
<dbReference type="CDD" id="cd06464">
    <property type="entry name" value="ACD_sHsps-like"/>
    <property type="match status" value="1"/>
</dbReference>
<evidence type="ECO:0000259" key="4">
    <source>
        <dbReference type="PROSITE" id="PS01031"/>
    </source>
</evidence>
<comment type="similarity">
    <text evidence="1 2">Belongs to the small heat shock protein (HSP20) family.</text>
</comment>
<dbReference type="RefSeq" id="WP_013266158.1">
    <property type="nucleotide sequence ID" value="NC_014374.1"/>
</dbReference>
<dbReference type="Gene3D" id="2.60.40.790">
    <property type="match status" value="1"/>
</dbReference>
<dbReference type="InterPro" id="IPR008978">
    <property type="entry name" value="HSP20-like_chaperone"/>
</dbReference>
<organism evidence="6 7">
    <name type="scientific">Acidilobus saccharovorans (strain DSM 16705 / JCM 18335 / VKM B-2471 / 345-15)</name>
    <dbReference type="NCBI Taxonomy" id="666510"/>
    <lineage>
        <taxon>Archaea</taxon>
        <taxon>Thermoproteota</taxon>
        <taxon>Thermoprotei</taxon>
        <taxon>Acidilobales</taxon>
        <taxon>Acidilobaceae</taxon>
        <taxon>Acidilobus</taxon>
    </lineage>
</organism>
<dbReference type="Pfam" id="PF00011">
    <property type="entry name" value="HSP20"/>
    <property type="match status" value="1"/>
</dbReference>
<protein>
    <submittedName>
        <fullName evidence="6">Small heat shock protein</fullName>
    </submittedName>
</protein>
<evidence type="ECO:0000256" key="1">
    <source>
        <dbReference type="PROSITE-ProRule" id="PRU00285"/>
    </source>
</evidence>
<reference evidence="6 7" key="1">
    <citation type="journal article" date="2010" name="Appl. Environ. Microbiol.">
        <title>The genome sequence of the crenarchaeon Acidilobus saccharovorans supports a new order, Acidilobales, and suggests an important ecological role in terrestrial acidic hot springs.</title>
        <authorList>
            <person name="Mardanov A.V."/>
            <person name="Svetlitchnyi V.A."/>
            <person name="Beletsky A.V."/>
            <person name="Prokofeva M.I."/>
            <person name="Bonch-Osmolovskaya E.A."/>
            <person name="Ravin N.V."/>
            <person name="Skryabin K.G."/>
        </authorList>
    </citation>
    <scope>NUCLEOTIDE SEQUENCE [LARGE SCALE GENOMIC DNA]</scope>
    <source>
        <strain evidence="7">DSM 16705 / JCM 18335 / VKM B-2471 / 345-15</strain>
    </source>
</reference>
<accession>D9Q008</accession>
<dbReference type="eggNOG" id="arCOG01833">
    <property type="taxonomic scope" value="Archaea"/>
</dbReference>
<dbReference type="PROSITE" id="PS01031">
    <property type="entry name" value="SHSP"/>
    <property type="match status" value="1"/>
</dbReference>
<feature type="domain" description="SHSP" evidence="4">
    <location>
        <begin position="81"/>
        <end position="177"/>
    </location>
</feature>
<evidence type="ECO:0000259" key="5">
    <source>
        <dbReference type="PROSITE" id="PS51203"/>
    </source>
</evidence>
<name>D9Q008_ACIS3</name>
<evidence type="ECO:0000313" key="7">
    <source>
        <dbReference type="Proteomes" id="UP000000346"/>
    </source>
</evidence>
<dbReference type="EMBL" id="CP001742">
    <property type="protein sequence ID" value="ADL18646.1"/>
    <property type="molecule type" value="Genomic_DNA"/>
</dbReference>
<keyword evidence="6" id="KW-0346">Stress response</keyword>
<feature type="coiled-coil region" evidence="3">
    <location>
        <begin position="16"/>
        <end position="43"/>
    </location>
</feature>
<dbReference type="PROSITE" id="PS51203">
    <property type="entry name" value="CS"/>
    <property type="match status" value="1"/>
</dbReference>
<dbReference type="InParanoid" id="D9Q008"/>
<dbReference type="InterPro" id="IPR007052">
    <property type="entry name" value="CS_dom"/>
</dbReference>
<feature type="domain" description="CS" evidence="5">
    <location>
        <begin position="86"/>
        <end position="173"/>
    </location>
</feature>
<proteinExistence type="inferred from homology"/>
<sequence length="177" mass="20252">MSDDRKKKRRSFDDLFDEIDDLMKRFEEEFEDMERDFEDLLKNAPAKEGPYYYGVRVYVGPDGVPHIEQFGNIKKEGRGKVIISDETEPMVDVMERDDEVWVVADLPGVDKDQIKVSATERTVSIRAEGDKRKYSKEVELPAVVDPSSAKATFKNGVLEIKFKKLQGSKGSVNIKIE</sequence>
<keyword evidence="7" id="KW-1185">Reference proteome</keyword>
<dbReference type="Proteomes" id="UP000000346">
    <property type="component" value="Chromosome"/>
</dbReference>
<evidence type="ECO:0000256" key="3">
    <source>
        <dbReference type="SAM" id="Coils"/>
    </source>
</evidence>
<dbReference type="NCBIfam" id="NF041800">
    <property type="entry name" value="Hsp20"/>
    <property type="match status" value="1"/>
</dbReference>
<dbReference type="AlphaFoldDB" id="D9Q008"/>
<evidence type="ECO:0000313" key="6">
    <source>
        <dbReference type="EMBL" id="ADL18646.1"/>
    </source>
</evidence>
<dbReference type="KEGG" id="asc:ASAC_0239"/>
<dbReference type="HOGENOM" id="CLU_117605_1_0_2"/>